<reference evidence="2 3" key="1">
    <citation type="journal article" date="2019" name="Genome Biol. Evol.">
        <title>Whole-Genome Sequencing of the Giant Devil Catfish, Bagarius yarrelli.</title>
        <authorList>
            <person name="Jiang W."/>
            <person name="Lv Y."/>
            <person name="Cheng L."/>
            <person name="Yang K."/>
            <person name="Chao B."/>
            <person name="Wang X."/>
            <person name="Li Y."/>
            <person name="Pan X."/>
            <person name="You X."/>
            <person name="Zhang Y."/>
            <person name="Yang J."/>
            <person name="Li J."/>
            <person name="Zhang X."/>
            <person name="Liu S."/>
            <person name="Sun C."/>
            <person name="Yang J."/>
            <person name="Shi Q."/>
        </authorList>
    </citation>
    <scope>NUCLEOTIDE SEQUENCE [LARGE SCALE GENOMIC DNA]</scope>
    <source>
        <strain evidence="2">JWS20170419001</strain>
        <tissue evidence="2">Muscle</tissue>
    </source>
</reference>
<feature type="region of interest" description="Disordered" evidence="1">
    <location>
        <begin position="1"/>
        <end position="53"/>
    </location>
</feature>
<dbReference type="Proteomes" id="UP000319801">
    <property type="component" value="Unassembled WGS sequence"/>
</dbReference>
<dbReference type="EMBL" id="VCAZ01000032">
    <property type="protein sequence ID" value="TSL47537.1"/>
    <property type="molecule type" value="Genomic_DNA"/>
</dbReference>
<accession>A0A556TZB8</accession>
<dbReference type="AlphaFoldDB" id="A0A556TZB8"/>
<evidence type="ECO:0000313" key="2">
    <source>
        <dbReference type="EMBL" id="TSL47537.1"/>
    </source>
</evidence>
<evidence type="ECO:0000256" key="1">
    <source>
        <dbReference type="SAM" id="MobiDB-lite"/>
    </source>
</evidence>
<proteinExistence type="predicted"/>
<feature type="compositionally biased region" description="Polar residues" evidence="1">
    <location>
        <begin position="15"/>
        <end position="26"/>
    </location>
</feature>
<evidence type="ECO:0000313" key="3">
    <source>
        <dbReference type="Proteomes" id="UP000319801"/>
    </source>
</evidence>
<comment type="caution">
    <text evidence="2">The sequence shown here is derived from an EMBL/GenBank/DDBJ whole genome shotgun (WGS) entry which is preliminary data.</text>
</comment>
<sequence>MHTRLPARPPVPGGQSESVQNGISVSTKRRDRGPCSDGQKGRVLNSNEDEDEDEVLKCCSRVHALVELQNIKSISAP</sequence>
<gene>
    <name evidence="2" type="ORF">Baya_7118</name>
</gene>
<organism evidence="2 3">
    <name type="scientific">Bagarius yarrelli</name>
    <name type="common">Goonch</name>
    <name type="synonym">Bagrus yarrelli</name>
    <dbReference type="NCBI Taxonomy" id="175774"/>
    <lineage>
        <taxon>Eukaryota</taxon>
        <taxon>Metazoa</taxon>
        <taxon>Chordata</taxon>
        <taxon>Craniata</taxon>
        <taxon>Vertebrata</taxon>
        <taxon>Euteleostomi</taxon>
        <taxon>Actinopterygii</taxon>
        <taxon>Neopterygii</taxon>
        <taxon>Teleostei</taxon>
        <taxon>Ostariophysi</taxon>
        <taxon>Siluriformes</taxon>
        <taxon>Sisoridae</taxon>
        <taxon>Sisorinae</taxon>
        <taxon>Bagarius</taxon>
    </lineage>
</organism>
<keyword evidence="3" id="KW-1185">Reference proteome</keyword>
<name>A0A556TZB8_BAGYA</name>
<protein>
    <submittedName>
        <fullName evidence="2">Uncharacterized protein</fullName>
    </submittedName>
</protein>